<comment type="caution">
    <text evidence="1">The sequence shown here is derived from an EMBL/GenBank/DDBJ whole genome shotgun (WGS) entry which is preliminary data.</text>
</comment>
<dbReference type="EMBL" id="CAJSLV010000096">
    <property type="protein sequence ID" value="CAG6398086.1"/>
    <property type="molecule type" value="Genomic_DNA"/>
</dbReference>
<dbReference type="Proteomes" id="UP001152519">
    <property type="component" value="Unassembled WGS sequence"/>
</dbReference>
<dbReference type="AlphaFoldDB" id="A0A9W4EB16"/>
<evidence type="ECO:0000313" key="2">
    <source>
        <dbReference type="Proteomes" id="UP001152519"/>
    </source>
</evidence>
<proteinExistence type="predicted"/>
<evidence type="ECO:0000313" key="1">
    <source>
        <dbReference type="EMBL" id="CAG6398086.1"/>
    </source>
</evidence>
<protein>
    <submittedName>
        <fullName evidence="1">Uncharacterized protein</fullName>
    </submittedName>
</protein>
<gene>
    <name evidence="1" type="ORF">SCOCK_630031</name>
</gene>
<organism evidence="1 2">
    <name type="scientific">Actinacidiphila cocklensis</name>
    <dbReference type="NCBI Taxonomy" id="887465"/>
    <lineage>
        <taxon>Bacteria</taxon>
        <taxon>Bacillati</taxon>
        <taxon>Actinomycetota</taxon>
        <taxon>Actinomycetes</taxon>
        <taxon>Kitasatosporales</taxon>
        <taxon>Streptomycetaceae</taxon>
        <taxon>Actinacidiphila</taxon>
    </lineage>
</organism>
<keyword evidence="2" id="KW-1185">Reference proteome</keyword>
<name>A0A9W4EB16_9ACTN</name>
<sequence>MLSHATNKTVSYYNGADCTSFTGNLGPGRAAAYQSPLSAE</sequence>
<accession>A0A9W4EB16</accession>
<reference evidence="1" key="1">
    <citation type="submission" date="2021-05" db="EMBL/GenBank/DDBJ databases">
        <authorList>
            <person name="Arsene-Ploetze F."/>
        </authorList>
    </citation>
    <scope>NUCLEOTIDE SEQUENCE</scope>
    <source>
        <strain evidence="1">DSM 42138</strain>
    </source>
</reference>